<feature type="domain" description="N-acetyltransferase" evidence="3">
    <location>
        <begin position="1"/>
        <end position="169"/>
    </location>
</feature>
<evidence type="ECO:0000256" key="2">
    <source>
        <dbReference type="ARBA" id="ARBA00023315"/>
    </source>
</evidence>
<dbReference type="InterPro" id="IPR000182">
    <property type="entry name" value="GNAT_dom"/>
</dbReference>
<name>A0A6C0GUN8_9BACT</name>
<keyword evidence="5" id="KW-1185">Reference proteome</keyword>
<dbReference type="InterPro" id="IPR050680">
    <property type="entry name" value="YpeA/RimI_acetyltransf"/>
</dbReference>
<evidence type="ECO:0000313" key="4">
    <source>
        <dbReference type="EMBL" id="QHT71050.1"/>
    </source>
</evidence>
<organism evidence="4 5">
    <name type="scientific">Rhodocytophaga rosea</name>
    <dbReference type="NCBI Taxonomy" id="2704465"/>
    <lineage>
        <taxon>Bacteria</taxon>
        <taxon>Pseudomonadati</taxon>
        <taxon>Bacteroidota</taxon>
        <taxon>Cytophagia</taxon>
        <taxon>Cytophagales</taxon>
        <taxon>Rhodocytophagaceae</taxon>
        <taxon>Rhodocytophaga</taxon>
    </lineage>
</organism>
<dbReference type="PROSITE" id="PS51186">
    <property type="entry name" value="GNAT"/>
    <property type="match status" value="1"/>
</dbReference>
<evidence type="ECO:0000259" key="3">
    <source>
        <dbReference type="PROSITE" id="PS51186"/>
    </source>
</evidence>
<dbReference type="EMBL" id="CP048222">
    <property type="protein sequence ID" value="QHT71050.1"/>
    <property type="molecule type" value="Genomic_DNA"/>
</dbReference>
<dbReference type="SUPFAM" id="SSF55729">
    <property type="entry name" value="Acyl-CoA N-acyltransferases (Nat)"/>
    <property type="match status" value="1"/>
</dbReference>
<dbReference type="KEGG" id="rhoz:GXP67_32560"/>
<dbReference type="Gene3D" id="3.40.630.30">
    <property type="match status" value="1"/>
</dbReference>
<dbReference type="GO" id="GO:0016747">
    <property type="term" value="F:acyltransferase activity, transferring groups other than amino-acyl groups"/>
    <property type="evidence" value="ECO:0007669"/>
    <property type="project" value="InterPro"/>
</dbReference>
<keyword evidence="2" id="KW-0012">Acyltransferase</keyword>
<proteinExistence type="predicted"/>
<dbReference type="InterPro" id="IPR016181">
    <property type="entry name" value="Acyl_CoA_acyltransferase"/>
</dbReference>
<reference evidence="4 5" key="1">
    <citation type="submission" date="2020-01" db="EMBL/GenBank/DDBJ databases">
        <authorList>
            <person name="Kim M.K."/>
        </authorList>
    </citation>
    <scope>NUCLEOTIDE SEQUENCE [LARGE SCALE GENOMIC DNA]</scope>
    <source>
        <strain evidence="4 5">172606-1</strain>
    </source>
</reference>
<dbReference type="Proteomes" id="UP000480178">
    <property type="component" value="Chromosome"/>
</dbReference>
<sequence>MNFREATQQDIEQIALLHTRSWQENYQGILLDEYLNNEVKQDRLKVWKERLEHPKENQYILVAEENGFICGLACVFASHDPVWGSLLDNLHILSTYKGKGLGRKLLRSAAAWAYEQDATQPFYLWVYTRNVSARKFYQLMGGVHEETTEVENPGGGYGEVHRIVWRDIPALLSSQ</sequence>
<keyword evidence="1 4" id="KW-0808">Transferase</keyword>
<evidence type="ECO:0000256" key="1">
    <source>
        <dbReference type="ARBA" id="ARBA00022679"/>
    </source>
</evidence>
<accession>A0A6C0GUN8</accession>
<gene>
    <name evidence="4" type="ORF">GXP67_32560</name>
</gene>
<evidence type="ECO:0000313" key="5">
    <source>
        <dbReference type="Proteomes" id="UP000480178"/>
    </source>
</evidence>
<dbReference type="PANTHER" id="PTHR43420:SF12">
    <property type="entry name" value="N-ACETYLTRANSFERASE DOMAIN-CONTAINING PROTEIN"/>
    <property type="match status" value="1"/>
</dbReference>
<protein>
    <submittedName>
        <fullName evidence="4">GNAT family N-acetyltransferase</fullName>
    </submittedName>
</protein>
<dbReference type="AlphaFoldDB" id="A0A6C0GUN8"/>
<dbReference type="Pfam" id="PF00583">
    <property type="entry name" value="Acetyltransf_1"/>
    <property type="match status" value="1"/>
</dbReference>
<dbReference type="PANTHER" id="PTHR43420">
    <property type="entry name" value="ACETYLTRANSFERASE"/>
    <property type="match status" value="1"/>
</dbReference>
<dbReference type="CDD" id="cd04301">
    <property type="entry name" value="NAT_SF"/>
    <property type="match status" value="1"/>
</dbReference>
<dbReference type="RefSeq" id="WP_162446993.1">
    <property type="nucleotide sequence ID" value="NZ_CP048222.1"/>
</dbReference>